<feature type="domain" description="NADP-dependent oxidoreductase" evidence="7">
    <location>
        <begin position="21"/>
        <end position="271"/>
    </location>
</feature>
<dbReference type="InterPro" id="IPR023210">
    <property type="entry name" value="NADP_OxRdtase_dom"/>
</dbReference>
<dbReference type="InterPro" id="IPR036812">
    <property type="entry name" value="NAD(P)_OxRdtase_dom_sf"/>
</dbReference>
<keyword evidence="9" id="KW-1185">Reference proteome</keyword>
<dbReference type="PRINTS" id="PR00069">
    <property type="entry name" value="ALDKETRDTASE"/>
</dbReference>
<dbReference type="AlphaFoldDB" id="A0A166I8I0"/>
<dbReference type="STRING" id="436010.A0A166I8I0"/>
<dbReference type="EMBL" id="KV417563">
    <property type="protein sequence ID" value="KZP19557.1"/>
    <property type="molecule type" value="Genomic_DNA"/>
</dbReference>
<dbReference type="Proteomes" id="UP000076532">
    <property type="component" value="Unassembled WGS sequence"/>
</dbReference>
<evidence type="ECO:0000259" key="7">
    <source>
        <dbReference type="Pfam" id="PF00248"/>
    </source>
</evidence>
<feature type="active site" description="Proton donor" evidence="4">
    <location>
        <position position="49"/>
    </location>
</feature>
<keyword evidence="2" id="KW-0521">NADP</keyword>
<dbReference type="InterPro" id="IPR044494">
    <property type="entry name" value="AKR3C2/3"/>
</dbReference>
<dbReference type="InterPro" id="IPR018170">
    <property type="entry name" value="Aldo/ket_reductase_CS"/>
</dbReference>
<name>A0A166I8I0_9AGAM</name>
<comment type="similarity">
    <text evidence="1">Belongs to the aldo/keto reductase family.</text>
</comment>
<dbReference type="PIRSF" id="PIRSF000097">
    <property type="entry name" value="AKR"/>
    <property type="match status" value="1"/>
</dbReference>
<feature type="site" description="Lowers pKa of active site Tyr" evidence="6">
    <location>
        <position position="74"/>
    </location>
</feature>
<dbReference type="SUPFAM" id="SSF51430">
    <property type="entry name" value="NAD(P)-linked oxidoreductase"/>
    <property type="match status" value="1"/>
</dbReference>
<evidence type="ECO:0000256" key="3">
    <source>
        <dbReference type="ARBA" id="ARBA00023002"/>
    </source>
</evidence>
<accession>A0A166I8I0</accession>
<dbReference type="OrthoDB" id="416253at2759"/>
<dbReference type="CDD" id="cd19120">
    <property type="entry name" value="AKR_AKR3C2-3"/>
    <property type="match status" value="1"/>
</dbReference>
<evidence type="ECO:0000256" key="6">
    <source>
        <dbReference type="PIRSR" id="PIRSR000097-3"/>
    </source>
</evidence>
<evidence type="ECO:0000256" key="4">
    <source>
        <dbReference type="PIRSR" id="PIRSR000097-1"/>
    </source>
</evidence>
<protein>
    <submittedName>
        <fullName evidence="8">Aldo/keto reductase</fullName>
    </submittedName>
</protein>
<proteinExistence type="inferred from homology"/>
<dbReference type="GO" id="GO:0016652">
    <property type="term" value="F:oxidoreductase activity, acting on NAD(P)H as acceptor"/>
    <property type="evidence" value="ECO:0007669"/>
    <property type="project" value="InterPro"/>
</dbReference>
<reference evidence="8 9" key="1">
    <citation type="journal article" date="2016" name="Mol. Biol. Evol.">
        <title>Comparative Genomics of Early-Diverging Mushroom-Forming Fungi Provides Insights into the Origins of Lignocellulose Decay Capabilities.</title>
        <authorList>
            <person name="Nagy L.G."/>
            <person name="Riley R."/>
            <person name="Tritt A."/>
            <person name="Adam C."/>
            <person name="Daum C."/>
            <person name="Floudas D."/>
            <person name="Sun H."/>
            <person name="Yadav J.S."/>
            <person name="Pangilinan J."/>
            <person name="Larsson K.H."/>
            <person name="Matsuura K."/>
            <person name="Barry K."/>
            <person name="Labutti K."/>
            <person name="Kuo R."/>
            <person name="Ohm R.A."/>
            <person name="Bhattacharya S.S."/>
            <person name="Shirouzu T."/>
            <person name="Yoshinaga Y."/>
            <person name="Martin F.M."/>
            <person name="Grigoriev I.V."/>
            <person name="Hibbett D.S."/>
        </authorList>
    </citation>
    <scope>NUCLEOTIDE SEQUENCE [LARGE SCALE GENOMIC DNA]</scope>
    <source>
        <strain evidence="8 9">CBS 109695</strain>
    </source>
</reference>
<feature type="binding site" evidence="5">
    <location>
        <position position="106"/>
    </location>
    <ligand>
        <name>substrate</name>
    </ligand>
</feature>
<dbReference type="GO" id="GO:0016616">
    <property type="term" value="F:oxidoreductase activity, acting on the CH-OH group of donors, NAD or NADP as acceptor"/>
    <property type="evidence" value="ECO:0007669"/>
    <property type="project" value="UniProtKB-ARBA"/>
</dbReference>
<evidence type="ECO:0000313" key="8">
    <source>
        <dbReference type="EMBL" id="KZP19557.1"/>
    </source>
</evidence>
<gene>
    <name evidence="8" type="ORF">FIBSPDRAFT_790735</name>
</gene>
<organism evidence="8 9">
    <name type="scientific">Athelia psychrophila</name>
    <dbReference type="NCBI Taxonomy" id="1759441"/>
    <lineage>
        <taxon>Eukaryota</taxon>
        <taxon>Fungi</taxon>
        <taxon>Dikarya</taxon>
        <taxon>Basidiomycota</taxon>
        <taxon>Agaricomycotina</taxon>
        <taxon>Agaricomycetes</taxon>
        <taxon>Agaricomycetidae</taxon>
        <taxon>Atheliales</taxon>
        <taxon>Atheliaceae</taxon>
        <taxon>Athelia</taxon>
    </lineage>
</organism>
<dbReference type="PANTHER" id="PTHR43827">
    <property type="entry name" value="2,5-DIKETO-D-GLUCONIC ACID REDUCTASE"/>
    <property type="match status" value="1"/>
</dbReference>
<evidence type="ECO:0000313" key="9">
    <source>
        <dbReference type="Proteomes" id="UP000076532"/>
    </source>
</evidence>
<sequence length="292" mass="32510">MTTIELNDGTSVPWIAFGTGTALYGKDAAGTVKQAIDGGFTHLDGAQIYNNEESLGQGIKDSGKPREELFVTTKLGKLKDGESVKQSLQDSLKKLGLDYVDLFLVHTPQHHTGEGRLQEVWKEVEGVKNDGLAKSIGVSNFKVKHLREILLTHTIKPSINQIEFHPYVWKAAQGLYEFSEQENIKLSSYAGLSPLTRAPNGPLKGILPGIRERLEKDYGKPVTEGQVLLKWLNQKGVVIVTTTSKKERIQEYLDAAKVPDLTAEEISAIDENGEHQRFFEPFWGEEEILVRN</sequence>
<dbReference type="InterPro" id="IPR020471">
    <property type="entry name" value="AKR"/>
</dbReference>
<dbReference type="PROSITE" id="PS00062">
    <property type="entry name" value="ALDOKETO_REDUCTASE_2"/>
    <property type="match status" value="1"/>
</dbReference>
<evidence type="ECO:0000256" key="1">
    <source>
        <dbReference type="ARBA" id="ARBA00007905"/>
    </source>
</evidence>
<dbReference type="Gene3D" id="3.20.20.100">
    <property type="entry name" value="NADP-dependent oxidoreductase domain"/>
    <property type="match status" value="1"/>
</dbReference>
<dbReference type="Pfam" id="PF00248">
    <property type="entry name" value="Aldo_ket_red"/>
    <property type="match status" value="1"/>
</dbReference>
<evidence type="ECO:0000256" key="5">
    <source>
        <dbReference type="PIRSR" id="PIRSR000097-2"/>
    </source>
</evidence>
<evidence type="ECO:0000256" key="2">
    <source>
        <dbReference type="ARBA" id="ARBA00022857"/>
    </source>
</evidence>
<keyword evidence="3" id="KW-0560">Oxidoreductase</keyword>
<dbReference type="PANTHER" id="PTHR43827:SF3">
    <property type="entry name" value="NADP-DEPENDENT OXIDOREDUCTASE DOMAIN-CONTAINING PROTEIN"/>
    <property type="match status" value="1"/>
</dbReference>
<dbReference type="FunFam" id="3.20.20.100:FF:000002">
    <property type="entry name" value="2,5-diketo-D-gluconic acid reductase A"/>
    <property type="match status" value="1"/>
</dbReference>